<dbReference type="InterPro" id="IPR005162">
    <property type="entry name" value="Retrotrans_gag_dom"/>
</dbReference>
<organism evidence="2 3">
    <name type="scientific">Buddleja alternifolia</name>
    <dbReference type="NCBI Taxonomy" id="168488"/>
    <lineage>
        <taxon>Eukaryota</taxon>
        <taxon>Viridiplantae</taxon>
        <taxon>Streptophyta</taxon>
        <taxon>Embryophyta</taxon>
        <taxon>Tracheophyta</taxon>
        <taxon>Spermatophyta</taxon>
        <taxon>Magnoliopsida</taxon>
        <taxon>eudicotyledons</taxon>
        <taxon>Gunneridae</taxon>
        <taxon>Pentapetalae</taxon>
        <taxon>asterids</taxon>
        <taxon>lamiids</taxon>
        <taxon>Lamiales</taxon>
        <taxon>Scrophulariaceae</taxon>
        <taxon>Buddlejeae</taxon>
        <taxon>Buddleja</taxon>
    </lineage>
</organism>
<evidence type="ECO:0000259" key="1">
    <source>
        <dbReference type="Pfam" id="PF03732"/>
    </source>
</evidence>
<feature type="domain" description="Retrotransposon gag" evidence="1">
    <location>
        <begin position="41"/>
        <end position="106"/>
    </location>
</feature>
<accession>A0AAV6X132</accession>
<gene>
    <name evidence="2" type="ORF">BUALT_Bualt09G0034100</name>
</gene>
<evidence type="ECO:0000313" key="2">
    <source>
        <dbReference type="EMBL" id="KAG8376158.1"/>
    </source>
</evidence>
<dbReference type="Pfam" id="PF03732">
    <property type="entry name" value="Retrotrans_gag"/>
    <property type="match status" value="1"/>
</dbReference>
<protein>
    <recommendedName>
        <fullName evidence="1">Retrotransposon gag domain-containing protein</fullName>
    </recommendedName>
</protein>
<proteinExistence type="predicted"/>
<dbReference type="Proteomes" id="UP000826271">
    <property type="component" value="Unassembled WGS sequence"/>
</dbReference>
<keyword evidence="3" id="KW-1185">Reference proteome</keyword>
<reference evidence="2" key="1">
    <citation type="submission" date="2019-10" db="EMBL/GenBank/DDBJ databases">
        <authorList>
            <person name="Zhang R."/>
            <person name="Pan Y."/>
            <person name="Wang J."/>
            <person name="Ma R."/>
            <person name="Yu S."/>
        </authorList>
    </citation>
    <scope>NUCLEOTIDE SEQUENCE</scope>
    <source>
        <strain evidence="2">LA-IB0</strain>
        <tissue evidence="2">Leaf</tissue>
    </source>
</reference>
<name>A0AAV6X132_9LAMI</name>
<sequence>MPTKCSTIKFPRFNGEDLRDWIFKCEQFFEVDETPSDSKVRLAAVHLEGKALQWHQVFMKSRLTRELPSWETYVRALNDRFGAQLYEDPMSELMDLRQKGTVKEYLD</sequence>
<comment type="caution">
    <text evidence="2">The sequence shown here is derived from an EMBL/GenBank/DDBJ whole genome shotgun (WGS) entry which is preliminary data.</text>
</comment>
<evidence type="ECO:0000313" key="3">
    <source>
        <dbReference type="Proteomes" id="UP000826271"/>
    </source>
</evidence>
<dbReference type="EMBL" id="WHWC01000009">
    <property type="protein sequence ID" value="KAG8376158.1"/>
    <property type="molecule type" value="Genomic_DNA"/>
</dbReference>
<dbReference type="AlphaFoldDB" id="A0AAV6X132"/>